<gene>
    <name evidence="1" type="ORF">F4693_001357</name>
</gene>
<reference evidence="1 2" key="2">
    <citation type="submission" date="2020-08" db="EMBL/GenBank/DDBJ databases">
        <authorList>
            <person name="Partida-Martinez L."/>
            <person name="Huntemann M."/>
            <person name="Clum A."/>
            <person name="Wang J."/>
            <person name="Palaniappan K."/>
            <person name="Ritter S."/>
            <person name="Chen I.-M."/>
            <person name="Stamatis D."/>
            <person name="Reddy T."/>
            <person name="O'Malley R."/>
            <person name="Daum C."/>
            <person name="Shapiro N."/>
            <person name="Ivanova N."/>
            <person name="Kyrpides N."/>
            <person name="Woyke T."/>
        </authorList>
    </citation>
    <scope>NUCLEOTIDE SEQUENCE [LARGE SCALE GENOMIC DNA]</scope>
    <source>
        <strain evidence="1 2">AS3.13</strain>
    </source>
</reference>
<accession>A0A7X0JD38</accession>
<dbReference type="EMBL" id="JACHBT010000006">
    <property type="protein sequence ID" value="MBB6504387.1"/>
    <property type="molecule type" value="Genomic_DNA"/>
</dbReference>
<sequence>MLIVAILLQAAAPAVPIRRSILAPVAEEPCVRRSEQGEVVVCADPLPAQALPFPDEAVSPGPHPVNRDMTGIGALRAGTAPCTARMEGCTVGFNILGPAVALVRGVQKAVVPGSCCERPGEATDPLLLIDDAVKGVAKSGKHKADRSKRVAIDLDDPVLAGRVHP</sequence>
<protein>
    <submittedName>
        <fullName evidence="1">Uncharacterized protein</fullName>
    </submittedName>
</protein>
<comment type="caution">
    <text evidence="1">The sequence shown here is derived from an EMBL/GenBank/DDBJ whole genome shotgun (WGS) entry which is preliminary data.</text>
</comment>
<dbReference type="RefSeq" id="WP_184504661.1">
    <property type="nucleotide sequence ID" value="NZ_JACHBT010000006.1"/>
</dbReference>
<evidence type="ECO:0000313" key="2">
    <source>
        <dbReference type="Proteomes" id="UP000522313"/>
    </source>
</evidence>
<proteinExistence type="predicted"/>
<dbReference type="Proteomes" id="UP000522313">
    <property type="component" value="Unassembled WGS sequence"/>
</dbReference>
<organism evidence="1 2">
    <name type="scientific">Sphingomonas endophytica</name>
    <dbReference type="NCBI Taxonomy" id="869719"/>
    <lineage>
        <taxon>Bacteria</taxon>
        <taxon>Pseudomonadati</taxon>
        <taxon>Pseudomonadota</taxon>
        <taxon>Alphaproteobacteria</taxon>
        <taxon>Sphingomonadales</taxon>
        <taxon>Sphingomonadaceae</taxon>
        <taxon>Sphingomonas</taxon>
    </lineage>
</organism>
<reference evidence="1 2" key="1">
    <citation type="submission" date="2020-08" db="EMBL/GenBank/DDBJ databases">
        <title>The Agave Microbiome: Exploring the role of microbial communities in plant adaptations to desert environments.</title>
        <authorList>
            <person name="Partida-Martinez L.P."/>
        </authorList>
    </citation>
    <scope>NUCLEOTIDE SEQUENCE [LARGE SCALE GENOMIC DNA]</scope>
    <source>
        <strain evidence="1 2">AS3.13</strain>
    </source>
</reference>
<dbReference type="AlphaFoldDB" id="A0A7X0JD38"/>
<evidence type="ECO:0000313" key="1">
    <source>
        <dbReference type="EMBL" id="MBB6504387.1"/>
    </source>
</evidence>
<name>A0A7X0JD38_9SPHN</name>